<keyword evidence="2" id="KW-1185">Reference proteome</keyword>
<accession>A0ABQ4ZEV7</accession>
<protein>
    <submittedName>
        <fullName evidence="1">Uncharacterized protein</fullName>
    </submittedName>
</protein>
<reference evidence="1" key="2">
    <citation type="submission" date="2022-01" db="EMBL/GenBank/DDBJ databases">
        <authorList>
            <person name="Yamashiro T."/>
            <person name="Shiraishi A."/>
            <person name="Satake H."/>
            <person name="Nakayama K."/>
        </authorList>
    </citation>
    <scope>NUCLEOTIDE SEQUENCE</scope>
</reference>
<evidence type="ECO:0000313" key="1">
    <source>
        <dbReference type="EMBL" id="GJS88734.1"/>
    </source>
</evidence>
<name>A0ABQ4ZEV7_9ASTR</name>
<sequence length="119" mass="13482">MNEVSPAYVLHTTLSLVSPVQCVRNIATTLQLIVMMLLRPWAEEKTEETLRDLRVHLAFQRLKAGAYAKCNRDSYESEDDNIGRECLVKLLAMGHNFKSSLDGYHPQDDDGIFVIMDVA</sequence>
<proteinExistence type="predicted"/>
<reference evidence="1" key="1">
    <citation type="journal article" date="2022" name="Int. J. Mol. Sci.">
        <title>Draft Genome of Tanacetum Coccineum: Genomic Comparison of Closely Related Tanacetum-Family Plants.</title>
        <authorList>
            <person name="Yamashiro T."/>
            <person name="Shiraishi A."/>
            <person name="Nakayama K."/>
            <person name="Satake H."/>
        </authorList>
    </citation>
    <scope>NUCLEOTIDE SEQUENCE</scope>
</reference>
<evidence type="ECO:0000313" key="2">
    <source>
        <dbReference type="Proteomes" id="UP001151760"/>
    </source>
</evidence>
<dbReference type="Proteomes" id="UP001151760">
    <property type="component" value="Unassembled WGS sequence"/>
</dbReference>
<comment type="caution">
    <text evidence="1">The sequence shown here is derived from an EMBL/GenBank/DDBJ whole genome shotgun (WGS) entry which is preliminary data.</text>
</comment>
<dbReference type="EMBL" id="BQNB010011296">
    <property type="protein sequence ID" value="GJS88734.1"/>
    <property type="molecule type" value="Genomic_DNA"/>
</dbReference>
<gene>
    <name evidence="1" type="ORF">Tco_0771370</name>
</gene>
<organism evidence="1 2">
    <name type="scientific">Tanacetum coccineum</name>
    <dbReference type="NCBI Taxonomy" id="301880"/>
    <lineage>
        <taxon>Eukaryota</taxon>
        <taxon>Viridiplantae</taxon>
        <taxon>Streptophyta</taxon>
        <taxon>Embryophyta</taxon>
        <taxon>Tracheophyta</taxon>
        <taxon>Spermatophyta</taxon>
        <taxon>Magnoliopsida</taxon>
        <taxon>eudicotyledons</taxon>
        <taxon>Gunneridae</taxon>
        <taxon>Pentapetalae</taxon>
        <taxon>asterids</taxon>
        <taxon>campanulids</taxon>
        <taxon>Asterales</taxon>
        <taxon>Asteraceae</taxon>
        <taxon>Asteroideae</taxon>
        <taxon>Anthemideae</taxon>
        <taxon>Anthemidinae</taxon>
        <taxon>Tanacetum</taxon>
    </lineage>
</organism>